<evidence type="ECO:0000256" key="1">
    <source>
        <dbReference type="ARBA" id="ARBA00022679"/>
    </source>
</evidence>
<dbReference type="PANTHER" id="PTHR43861:SF3">
    <property type="entry name" value="PUTATIVE (AFU_ORTHOLOGUE AFUA_2G14390)-RELATED"/>
    <property type="match status" value="1"/>
</dbReference>
<dbReference type="Pfam" id="PF08242">
    <property type="entry name" value="Methyltransf_12"/>
    <property type="match status" value="1"/>
</dbReference>
<dbReference type="Gene3D" id="3.40.50.150">
    <property type="entry name" value="Vaccinia Virus protein VP39"/>
    <property type="match status" value="1"/>
</dbReference>
<evidence type="ECO:0000313" key="4">
    <source>
        <dbReference type="Proteomes" id="UP000321685"/>
    </source>
</evidence>
<dbReference type="RefSeq" id="WP_222596371.1">
    <property type="nucleotide sequence ID" value="NZ_BJVJ01000061.1"/>
</dbReference>
<protein>
    <recommendedName>
        <fullName evidence="2">Methyltransferase type 12 domain-containing protein</fullName>
    </recommendedName>
</protein>
<name>A0A511DLJ3_9PSEU</name>
<organism evidence="3 4">
    <name type="scientific">Pseudonocardia sulfidoxydans NBRC 16205</name>
    <dbReference type="NCBI Taxonomy" id="1223511"/>
    <lineage>
        <taxon>Bacteria</taxon>
        <taxon>Bacillati</taxon>
        <taxon>Actinomycetota</taxon>
        <taxon>Actinomycetes</taxon>
        <taxon>Pseudonocardiales</taxon>
        <taxon>Pseudonocardiaceae</taxon>
        <taxon>Pseudonocardia</taxon>
    </lineage>
</organism>
<sequence length="221" mass="24061">MNETHADHRDMREIPDLADTVFDEAFWDGRYRAAAAIWSGEPNQQLVDEVSDLAPGSAIDVGCGEGADVAWLVSRGWTVTGVEISQVALDRAAEHTRGADRTTWLHLDATQEPIPGTYDLVSAHFVNLRPGMRDDLHRKLAAATAPGGTLLVVAHHPDDLAAGVPRPPIPELFFTADDVAAVLDPAEWSVVTKEARTRPSTDGGGREWTITDTVLRARRRT</sequence>
<evidence type="ECO:0000313" key="3">
    <source>
        <dbReference type="EMBL" id="GEL25686.1"/>
    </source>
</evidence>
<keyword evidence="1" id="KW-0808">Transferase</keyword>
<dbReference type="CDD" id="cd02440">
    <property type="entry name" value="AdoMet_MTases"/>
    <property type="match status" value="1"/>
</dbReference>
<comment type="caution">
    <text evidence="3">The sequence shown here is derived from an EMBL/GenBank/DDBJ whole genome shotgun (WGS) entry which is preliminary data.</text>
</comment>
<dbReference type="InterPro" id="IPR029063">
    <property type="entry name" value="SAM-dependent_MTases_sf"/>
</dbReference>
<dbReference type="SUPFAM" id="SSF53335">
    <property type="entry name" value="S-adenosyl-L-methionine-dependent methyltransferases"/>
    <property type="match status" value="1"/>
</dbReference>
<evidence type="ECO:0000259" key="2">
    <source>
        <dbReference type="Pfam" id="PF08242"/>
    </source>
</evidence>
<keyword evidence="4" id="KW-1185">Reference proteome</keyword>
<reference evidence="3 4" key="1">
    <citation type="submission" date="2019-07" db="EMBL/GenBank/DDBJ databases">
        <title>Whole genome shotgun sequence of Pseudonocardia sulfidoxydans NBRC 16205.</title>
        <authorList>
            <person name="Hosoyama A."/>
            <person name="Uohara A."/>
            <person name="Ohji S."/>
            <person name="Ichikawa N."/>
        </authorList>
    </citation>
    <scope>NUCLEOTIDE SEQUENCE [LARGE SCALE GENOMIC DNA]</scope>
    <source>
        <strain evidence="3 4">NBRC 16205</strain>
    </source>
</reference>
<gene>
    <name evidence="3" type="ORF">PSU4_46400</name>
</gene>
<dbReference type="InterPro" id="IPR013217">
    <property type="entry name" value="Methyltransf_12"/>
</dbReference>
<dbReference type="GO" id="GO:0016740">
    <property type="term" value="F:transferase activity"/>
    <property type="evidence" value="ECO:0007669"/>
    <property type="project" value="UniProtKB-KW"/>
</dbReference>
<dbReference type="Proteomes" id="UP000321685">
    <property type="component" value="Unassembled WGS sequence"/>
</dbReference>
<proteinExistence type="predicted"/>
<dbReference type="EMBL" id="BJVJ01000061">
    <property type="protein sequence ID" value="GEL25686.1"/>
    <property type="molecule type" value="Genomic_DNA"/>
</dbReference>
<dbReference type="AlphaFoldDB" id="A0A511DLJ3"/>
<feature type="domain" description="Methyltransferase type 12" evidence="2">
    <location>
        <begin position="59"/>
        <end position="150"/>
    </location>
</feature>
<accession>A0A511DLJ3</accession>
<dbReference type="PANTHER" id="PTHR43861">
    <property type="entry name" value="TRANS-ACONITATE 2-METHYLTRANSFERASE-RELATED"/>
    <property type="match status" value="1"/>
</dbReference>